<evidence type="ECO:0000313" key="2">
    <source>
        <dbReference type="Proteomes" id="UP000228934"/>
    </source>
</evidence>
<dbReference type="InterPro" id="IPR003961">
    <property type="entry name" value="FN3_dom"/>
</dbReference>
<dbReference type="InterPro" id="IPR036116">
    <property type="entry name" value="FN3_sf"/>
</dbReference>
<gene>
    <name evidence="1" type="ORF">AB205_0110360</name>
</gene>
<evidence type="ECO:0008006" key="3">
    <source>
        <dbReference type="Google" id="ProtNLM"/>
    </source>
</evidence>
<dbReference type="Gene3D" id="2.60.40.10">
    <property type="entry name" value="Immunoglobulins"/>
    <property type="match status" value="1"/>
</dbReference>
<keyword evidence="2" id="KW-1185">Reference proteome</keyword>
<dbReference type="AlphaFoldDB" id="A0A2G9R5T9"/>
<dbReference type="InterPro" id="IPR013783">
    <property type="entry name" value="Ig-like_fold"/>
</dbReference>
<proteinExistence type="predicted"/>
<dbReference type="SUPFAM" id="SSF49265">
    <property type="entry name" value="Fibronectin type III"/>
    <property type="match status" value="1"/>
</dbReference>
<reference evidence="2" key="1">
    <citation type="journal article" date="2017" name="Nat. Commun.">
        <title>The North American bullfrog draft genome provides insight into hormonal regulation of long noncoding RNA.</title>
        <authorList>
            <person name="Hammond S.A."/>
            <person name="Warren R.L."/>
            <person name="Vandervalk B.P."/>
            <person name="Kucuk E."/>
            <person name="Khan H."/>
            <person name="Gibb E.A."/>
            <person name="Pandoh P."/>
            <person name="Kirk H."/>
            <person name="Zhao Y."/>
            <person name="Jones M."/>
            <person name="Mungall A.J."/>
            <person name="Coope R."/>
            <person name="Pleasance S."/>
            <person name="Moore R.A."/>
            <person name="Holt R.A."/>
            <person name="Round J.M."/>
            <person name="Ohora S."/>
            <person name="Walle B.V."/>
            <person name="Veldhoen N."/>
            <person name="Helbing C.C."/>
            <person name="Birol I."/>
        </authorList>
    </citation>
    <scope>NUCLEOTIDE SEQUENCE [LARGE SCALE GENOMIC DNA]</scope>
</reference>
<dbReference type="CDD" id="cd00063">
    <property type="entry name" value="FN3"/>
    <property type="match status" value="1"/>
</dbReference>
<accession>A0A2G9R5T9</accession>
<dbReference type="Proteomes" id="UP000228934">
    <property type="component" value="Unassembled WGS sequence"/>
</dbReference>
<dbReference type="EMBL" id="KV961658">
    <property type="protein sequence ID" value="PIO23212.1"/>
    <property type="molecule type" value="Genomic_DNA"/>
</dbReference>
<protein>
    <recommendedName>
        <fullName evidence="3">Fibronectin type-III domain-containing protein</fullName>
    </recommendedName>
</protein>
<organism evidence="1 2">
    <name type="scientific">Aquarana catesbeiana</name>
    <name type="common">American bullfrog</name>
    <name type="synonym">Rana catesbeiana</name>
    <dbReference type="NCBI Taxonomy" id="8400"/>
    <lineage>
        <taxon>Eukaryota</taxon>
        <taxon>Metazoa</taxon>
        <taxon>Chordata</taxon>
        <taxon>Craniata</taxon>
        <taxon>Vertebrata</taxon>
        <taxon>Euteleostomi</taxon>
        <taxon>Amphibia</taxon>
        <taxon>Batrachia</taxon>
        <taxon>Anura</taxon>
        <taxon>Neobatrachia</taxon>
        <taxon>Ranoidea</taxon>
        <taxon>Ranidae</taxon>
        <taxon>Aquarana</taxon>
    </lineage>
</organism>
<name>A0A2G9R5T9_AQUCT</name>
<evidence type="ECO:0000313" key="1">
    <source>
        <dbReference type="EMBL" id="PIO23212.1"/>
    </source>
</evidence>
<sequence length="105" mass="11588">MILIKENSTFQSNITTMNVTISNLQPGNTYTFLVFALTDNSRLQGNNVSTIARTNSISFIVSLSYQSSSSDSEILIVNLINEKLQANFPKQNVTAVIKKVQKISS</sequence>